<dbReference type="EMBL" id="JAODUP010000788">
    <property type="protein sequence ID" value="KAK2144074.1"/>
    <property type="molecule type" value="Genomic_DNA"/>
</dbReference>
<feature type="region of interest" description="Disordered" evidence="2">
    <location>
        <begin position="166"/>
        <end position="278"/>
    </location>
</feature>
<feature type="compositionally biased region" description="Polar residues" evidence="2">
    <location>
        <begin position="258"/>
        <end position="275"/>
    </location>
</feature>
<accession>A0AAD9J023</accession>
<proteinExistence type="predicted"/>
<keyword evidence="4" id="KW-1185">Reference proteome</keyword>
<feature type="compositionally biased region" description="Low complexity" evidence="2">
    <location>
        <begin position="171"/>
        <end position="191"/>
    </location>
</feature>
<gene>
    <name evidence="3" type="ORF">LSH36_788g01013</name>
</gene>
<evidence type="ECO:0000313" key="3">
    <source>
        <dbReference type="EMBL" id="KAK2144074.1"/>
    </source>
</evidence>
<feature type="coiled-coil region" evidence="1">
    <location>
        <begin position="454"/>
        <end position="509"/>
    </location>
</feature>
<organism evidence="3 4">
    <name type="scientific">Paralvinella palmiformis</name>
    <dbReference type="NCBI Taxonomy" id="53620"/>
    <lineage>
        <taxon>Eukaryota</taxon>
        <taxon>Metazoa</taxon>
        <taxon>Spiralia</taxon>
        <taxon>Lophotrochozoa</taxon>
        <taxon>Annelida</taxon>
        <taxon>Polychaeta</taxon>
        <taxon>Sedentaria</taxon>
        <taxon>Canalipalpata</taxon>
        <taxon>Terebellida</taxon>
        <taxon>Terebelliformia</taxon>
        <taxon>Alvinellidae</taxon>
        <taxon>Paralvinella</taxon>
    </lineage>
</organism>
<comment type="caution">
    <text evidence="3">The sequence shown here is derived from an EMBL/GenBank/DDBJ whole genome shotgun (WGS) entry which is preliminary data.</text>
</comment>
<feature type="compositionally biased region" description="Basic residues" evidence="2">
    <location>
        <begin position="853"/>
        <end position="863"/>
    </location>
</feature>
<evidence type="ECO:0000256" key="1">
    <source>
        <dbReference type="SAM" id="Coils"/>
    </source>
</evidence>
<reference evidence="3" key="1">
    <citation type="journal article" date="2023" name="Mol. Biol. Evol.">
        <title>Third-Generation Sequencing Reveals the Adaptive Role of the Epigenome in Three Deep-Sea Polychaetes.</title>
        <authorList>
            <person name="Perez M."/>
            <person name="Aroh O."/>
            <person name="Sun Y."/>
            <person name="Lan Y."/>
            <person name="Juniper S.K."/>
            <person name="Young C.R."/>
            <person name="Angers B."/>
            <person name="Qian P.Y."/>
        </authorList>
    </citation>
    <scope>NUCLEOTIDE SEQUENCE</scope>
    <source>
        <strain evidence="3">P08H-3</strain>
    </source>
</reference>
<sequence length="863" mass="98097">MSRDTCEGNQAKFKMKQLSVRAGPDLNPGTTDLLATTLPIRPRVAHQDGIQTRSHGTKSTRHHPTVQITTGHNPSQCQHAINVSKPYTSLAAFMTRRYDDGYYSPIERLLDVIKDQHKRAALLLEDSLTRSPVPDLTMRREGLILASDGLRSQRHLLWFWEDDDDDDDKTTTTTSTAILTTTEATMPTTTTKRTKTRRTKRPTKPSKPTTPATPKPKPITKPKPGKTTSVKPTPKASTIREIVTESQTDFYFDGDNGDVTTPRYSPSNEKSTPSDVRSKEMRFFDDEDFGFSGSGLGSGDMDEDLLTTAEPVTSSTAPPTTTTAPPIPWVDWAAIRKLVKKSAKPLKKDSKKHLQRLNSIEKTKQGLVYRVNTTVRTHLNIKRSHKMITRNLDLKRLKNLDGKSDGLEEAVSDVIKREGILKRKCQSMVFSKAPFMEKYKQTLMSLDSYAQGSYSSMDTEMKQLRRTIQDVDEASTSLYKRALTMNDTIKELGRQMDVLRDKIQTARIALSGIHPKVRLSGSATYTLQHDIKSGSFHPGSLHFKIRTHQPDGAIVAIQASGRPPLRNTRRINNRLAVGLHQGKVTVYIEPWRSKWTLPGVINDGRWHEISIYILDKNLLLTESVLSNVYTGEYMEVQRRMYGVPERIEIKQYFKKKYFFLVGQLPYASWERPLSPRFGTDQSNVYTLYGANGDQFMFNVWYTGQPEGGVVVYLALSPTLHISLHHRHRRIIVTLIEGDRYASAVCRTYGSDQSTHSIFAIAREKRVEFDVDCERCQSLPFLSSISRHFPFYKPELIVAPTNEQLDYYLYKRPRARRQVAPFNGVIGKVTLDGVVLYKSSSDKPGCEYDLDTRHRSRRRHRHKT</sequence>
<feature type="compositionally biased region" description="Basic and acidic residues" evidence="2">
    <location>
        <begin position="841"/>
        <end position="852"/>
    </location>
</feature>
<feature type="compositionally biased region" description="Basic residues" evidence="2">
    <location>
        <begin position="192"/>
        <end position="204"/>
    </location>
</feature>
<protein>
    <recommendedName>
        <fullName evidence="5">Laminin G domain-containing protein</fullName>
    </recommendedName>
</protein>
<keyword evidence="1" id="KW-0175">Coiled coil</keyword>
<name>A0AAD9J023_9ANNE</name>
<dbReference type="InterPro" id="IPR001791">
    <property type="entry name" value="Laminin_G"/>
</dbReference>
<evidence type="ECO:0008006" key="5">
    <source>
        <dbReference type="Google" id="ProtNLM"/>
    </source>
</evidence>
<dbReference type="Proteomes" id="UP001208570">
    <property type="component" value="Unassembled WGS sequence"/>
</dbReference>
<dbReference type="AlphaFoldDB" id="A0AAD9J023"/>
<dbReference type="SUPFAM" id="SSF49899">
    <property type="entry name" value="Concanavalin A-like lectins/glucanases"/>
    <property type="match status" value="1"/>
</dbReference>
<dbReference type="Gene3D" id="2.60.120.200">
    <property type="match status" value="1"/>
</dbReference>
<evidence type="ECO:0000313" key="4">
    <source>
        <dbReference type="Proteomes" id="UP001208570"/>
    </source>
</evidence>
<feature type="region of interest" description="Disordered" evidence="2">
    <location>
        <begin position="841"/>
        <end position="863"/>
    </location>
</feature>
<dbReference type="CDD" id="cd00110">
    <property type="entry name" value="LamG"/>
    <property type="match status" value="1"/>
</dbReference>
<evidence type="ECO:0000256" key="2">
    <source>
        <dbReference type="SAM" id="MobiDB-lite"/>
    </source>
</evidence>
<dbReference type="InterPro" id="IPR013320">
    <property type="entry name" value="ConA-like_dom_sf"/>
</dbReference>